<comment type="caution">
    <text evidence="2">The sequence shown here is derived from an EMBL/GenBank/DDBJ whole genome shotgun (WGS) entry which is preliminary data.</text>
</comment>
<proteinExistence type="predicted"/>
<feature type="compositionally biased region" description="Basic and acidic residues" evidence="1">
    <location>
        <begin position="82"/>
        <end position="101"/>
    </location>
</feature>
<dbReference type="AlphaFoldDB" id="A0A4D4M1T9"/>
<feature type="region of interest" description="Disordered" evidence="1">
    <location>
        <begin position="71"/>
        <end position="127"/>
    </location>
</feature>
<dbReference type="EMBL" id="BJHX01000001">
    <property type="protein sequence ID" value="GDY65699.1"/>
    <property type="molecule type" value="Genomic_DNA"/>
</dbReference>
<reference evidence="2 3" key="1">
    <citation type="submission" date="2019-04" db="EMBL/GenBank/DDBJ databases">
        <title>Draft genome sequences of Streptomyces avermitilis NBRC 14893.</title>
        <authorList>
            <person name="Komaki H."/>
            <person name="Tamura T."/>
            <person name="Hosoyama A."/>
        </authorList>
    </citation>
    <scope>NUCLEOTIDE SEQUENCE [LARGE SCALE GENOMIC DNA]</scope>
    <source>
        <strain evidence="2 3">NBRC 14893</strain>
    </source>
</reference>
<evidence type="ECO:0000256" key="1">
    <source>
        <dbReference type="SAM" id="MobiDB-lite"/>
    </source>
</evidence>
<sequence length="127" mass="14473">MSALDQYLVCSGPEMVQDLVVLEDGCIEAVTTREIRVFEYQADRSLKELFGPDKDRALTAFWQDVERFNELNDISGGTTDEPADRQPERLDPDPDRGDRRGPLGQPPRHAGAEWRGQVARSRTCRRR</sequence>
<name>A0A4D4M1T9_STRAX</name>
<evidence type="ECO:0000313" key="3">
    <source>
        <dbReference type="Proteomes" id="UP000302139"/>
    </source>
</evidence>
<accession>A0A4D4M1T9</accession>
<evidence type="ECO:0000313" key="2">
    <source>
        <dbReference type="EMBL" id="GDY65699.1"/>
    </source>
</evidence>
<organism evidence="2 3">
    <name type="scientific">Streptomyces avermitilis</name>
    <dbReference type="NCBI Taxonomy" id="33903"/>
    <lineage>
        <taxon>Bacteria</taxon>
        <taxon>Bacillati</taxon>
        <taxon>Actinomycetota</taxon>
        <taxon>Actinomycetes</taxon>
        <taxon>Kitasatosporales</taxon>
        <taxon>Streptomycetaceae</taxon>
        <taxon>Streptomyces</taxon>
    </lineage>
</organism>
<dbReference type="Proteomes" id="UP000302139">
    <property type="component" value="Unassembled WGS sequence"/>
</dbReference>
<gene>
    <name evidence="2" type="ORF">SAV14893_050920</name>
</gene>
<protein>
    <submittedName>
        <fullName evidence="2">Uncharacterized protein</fullName>
    </submittedName>
</protein>